<keyword evidence="2" id="KW-1133">Transmembrane helix</keyword>
<keyword evidence="2" id="KW-0472">Membrane</keyword>
<keyword evidence="2" id="KW-0812">Transmembrane</keyword>
<organism evidence="3 4">
    <name type="scientific">Prorocentrum cordatum</name>
    <dbReference type="NCBI Taxonomy" id="2364126"/>
    <lineage>
        <taxon>Eukaryota</taxon>
        <taxon>Sar</taxon>
        <taxon>Alveolata</taxon>
        <taxon>Dinophyceae</taxon>
        <taxon>Prorocentrales</taxon>
        <taxon>Prorocentraceae</taxon>
        <taxon>Prorocentrum</taxon>
    </lineage>
</organism>
<feature type="compositionally biased region" description="Low complexity" evidence="1">
    <location>
        <begin position="186"/>
        <end position="200"/>
    </location>
</feature>
<protein>
    <submittedName>
        <fullName evidence="3">Uncharacterized protein</fullName>
    </submittedName>
</protein>
<dbReference type="EMBL" id="CAUYUJ010003554">
    <property type="protein sequence ID" value="CAK0805778.1"/>
    <property type="molecule type" value="Genomic_DNA"/>
</dbReference>
<feature type="transmembrane region" description="Helical" evidence="2">
    <location>
        <begin position="93"/>
        <end position="115"/>
    </location>
</feature>
<reference evidence="3" key="1">
    <citation type="submission" date="2023-10" db="EMBL/GenBank/DDBJ databases">
        <authorList>
            <person name="Chen Y."/>
            <person name="Shah S."/>
            <person name="Dougan E. K."/>
            <person name="Thang M."/>
            <person name="Chan C."/>
        </authorList>
    </citation>
    <scope>NUCLEOTIDE SEQUENCE [LARGE SCALE GENOMIC DNA]</scope>
</reference>
<keyword evidence="4" id="KW-1185">Reference proteome</keyword>
<feature type="region of interest" description="Disordered" evidence="1">
    <location>
        <begin position="172"/>
        <end position="233"/>
    </location>
</feature>
<evidence type="ECO:0000256" key="1">
    <source>
        <dbReference type="SAM" id="MobiDB-lite"/>
    </source>
</evidence>
<dbReference type="Proteomes" id="UP001189429">
    <property type="component" value="Unassembled WGS sequence"/>
</dbReference>
<proteinExistence type="predicted"/>
<accession>A0ABN9QID2</accession>
<feature type="compositionally biased region" description="Pro residues" evidence="1">
    <location>
        <begin position="220"/>
        <end position="233"/>
    </location>
</feature>
<evidence type="ECO:0000313" key="3">
    <source>
        <dbReference type="EMBL" id="CAK0805778.1"/>
    </source>
</evidence>
<sequence>MDDLISSLANIVQVSDIGFESRTNSVSQAFERNLAEASYRIQRQQLHREDIRDLMELTVGRMDLYHVVGTLLLTFCISWYTENGIVSSPLPKWFATLFLISNFCAVGYLIFSVWLAMHASIIAHSVGVRLLTSFARLSIPSKAELDSMRTSIYPFLQTFLDLGARLLSSAPAGAAGGDAPARRPRAGSSPRRGGAAGAAPSTPPTRRAPRRSERPGRPASRPPRPLLLPPPSSLPPSPSSFLLPLLLLFLLLLLFFLSSS</sequence>
<feature type="transmembrane region" description="Helical" evidence="2">
    <location>
        <begin position="64"/>
        <end position="81"/>
    </location>
</feature>
<gene>
    <name evidence="3" type="ORF">PCOR1329_LOCUS12208</name>
</gene>
<feature type="transmembrane region" description="Helical" evidence="2">
    <location>
        <begin position="241"/>
        <end position="258"/>
    </location>
</feature>
<feature type="non-terminal residue" evidence="3">
    <location>
        <position position="260"/>
    </location>
</feature>
<evidence type="ECO:0000256" key="2">
    <source>
        <dbReference type="SAM" id="Phobius"/>
    </source>
</evidence>
<name>A0ABN9QID2_9DINO</name>
<evidence type="ECO:0000313" key="4">
    <source>
        <dbReference type="Proteomes" id="UP001189429"/>
    </source>
</evidence>
<comment type="caution">
    <text evidence="3">The sequence shown here is derived from an EMBL/GenBank/DDBJ whole genome shotgun (WGS) entry which is preliminary data.</text>
</comment>